<evidence type="ECO:0000313" key="3">
    <source>
        <dbReference type="Proteomes" id="UP001218362"/>
    </source>
</evidence>
<sequence length="141" mass="15602">MPIFTITYDLRAQGKKFDYNPFAEELRKQRCFQIQNSTWLGSFANNATQVHNHFKKLLDSSDSLLVSELFQHFCYTGGAKNVTRWLEANKPTPLPGAKPEDTLEAGIARARAEQAPVKAAAKKPEAAAKRPAAKKAAAKKA</sequence>
<name>A0AAJ5X5G0_9SPHN</name>
<protein>
    <submittedName>
        <fullName evidence="2">Uncharacterized protein</fullName>
    </submittedName>
</protein>
<dbReference type="Proteomes" id="UP001218362">
    <property type="component" value="Chromosome"/>
</dbReference>
<dbReference type="KEGG" id="acob:P0Y56_13045"/>
<feature type="region of interest" description="Disordered" evidence="1">
    <location>
        <begin position="114"/>
        <end position="141"/>
    </location>
</feature>
<organism evidence="2 3">
    <name type="scientific">Candidatus Andeanibacterium colombiense</name>
    <dbReference type="NCBI Taxonomy" id="3121345"/>
    <lineage>
        <taxon>Bacteria</taxon>
        <taxon>Pseudomonadati</taxon>
        <taxon>Pseudomonadota</taxon>
        <taxon>Alphaproteobacteria</taxon>
        <taxon>Sphingomonadales</taxon>
        <taxon>Sphingomonadaceae</taxon>
        <taxon>Candidatus Andeanibacterium</taxon>
    </lineage>
</organism>
<accession>A0AAJ5X5G0</accession>
<gene>
    <name evidence="2" type="ORF">P0Y56_13045</name>
</gene>
<reference evidence="2" key="1">
    <citation type="submission" date="2023-03" db="EMBL/GenBank/DDBJ databases">
        <title>Andean soil-derived lignocellulolytic bacterial consortium as a source of novel taxa and putative plastic-active enzymes.</title>
        <authorList>
            <person name="Diaz-Garcia L."/>
            <person name="Chuvochina M."/>
            <person name="Feuerriegel G."/>
            <person name="Bunk B."/>
            <person name="Sproer C."/>
            <person name="Streit W.R."/>
            <person name="Rodriguez L.M."/>
            <person name="Overmann J."/>
            <person name="Jimenez D.J."/>
        </authorList>
    </citation>
    <scope>NUCLEOTIDE SEQUENCE</scope>
    <source>
        <strain evidence="2">MAG 26</strain>
    </source>
</reference>
<feature type="compositionally biased region" description="Basic residues" evidence="1">
    <location>
        <begin position="131"/>
        <end position="141"/>
    </location>
</feature>
<dbReference type="AlphaFoldDB" id="A0AAJ5X5G0"/>
<evidence type="ECO:0000256" key="1">
    <source>
        <dbReference type="SAM" id="MobiDB-lite"/>
    </source>
</evidence>
<dbReference type="EMBL" id="CP119316">
    <property type="protein sequence ID" value="WEK45946.1"/>
    <property type="molecule type" value="Genomic_DNA"/>
</dbReference>
<proteinExistence type="predicted"/>
<evidence type="ECO:0000313" key="2">
    <source>
        <dbReference type="EMBL" id="WEK45946.1"/>
    </source>
</evidence>